<dbReference type="PANTHER" id="PTHR44329">
    <property type="entry name" value="SERINE/THREONINE-PROTEIN KINASE TNNI3K-RELATED"/>
    <property type="match status" value="1"/>
</dbReference>
<evidence type="ECO:0000313" key="8">
    <source>
        <dbReference type="Proteomes" id="UP000789901"/>
    </source>
</evidence>
<keyword evidence="3" id="KW-0418">Kinase</keyword>
<dbReference type="SUPFAM" id="SSF56112">
    <property type="entry name" value="Protein kinase-like (PK-like)"/>
    <property type="match status" value="2"/>
</dbReference>
<organism evidence="7 8">
    <name type="scientific">Gigaspora margarita</name>
    <dbReference type="NCBI Taxonomy" id="4874"/>
    <lineage>
        <taxon>Eukaryota</taxon>
        <taxon>Fungi</taxon>
        <taxon>Fungi incertae sedis</taxon>
        <taxon>Mucoromycota</taxon>
        <taxon>Glomeromycotina</taxon>
        <taxon>Glomeromycetes</taxon>
        <taxon>Diversisporales</taxon>
        <taxon>Gigasporaceae</taxon>
        <taxon>Gigaspora</taxon>
    </lineage>
</organism>
<dbReference type="Gene3D" id="1.10.510.10">
    <property type="entry name" value="Transferase(Phosphotransferase) domain 1"/>
    <property type="match status" value="1"/>
</dbReference>
<dbReference type="PANTHER" id="PTHR44329:SF288">
    <property type="entry name" value="MITOGEN-ACTIVATED PROTEIN KINASE KINASE KINASE 20"/>
    <property type="match status" value="1"/>
</dbReference>
<accession>A0ABN7VPF0</accession>
<reference evidence="7 8" key="1">
    <citation type="submission" date="2021-06" db="EMBL/GenBank/DDBJ databases">
        <authorList>
            <person name="Kallberg Y."/>
            <person name="Tangrot J."/>
            <person name="Rosling A."/>
        </authorList>
    </citation>
    <scope>NUCLEOTIDE SEQUENCE [LARGE SCALE GENOMIC DNA]</scope>
    <source>
        <strain evidence="7 8">120-4 pot B 10/14</strain>
    </source>
</reference>
<dbReference type="Gene3D" id="3.30.200.20">
    <property type="entry name" value="Phosphorylase Kinase, domain 1"/>
    <property type="match status" value="1"/>
</dbReference>
<gene>
    <name evidence="7" type="ORF">GMARGA_LOCUS21076</name>
</gene>
<dbReference type="PROSITE" id="PS50011">
    <property type="entry name" value="PROTEIN_KINASE_DOM"/>
    <property type="match status" value="1"/>
</dbReference>
<dbReference type="EMBL" id="CAJVQB010019099">
    <property type="protein sequence ID" value="CAG8789887.1"/>
    <property type="molecule type" value="Genomic_DNA"/>
</dbReference>
<dbReference type="PROSITE" id="PS00107">
    <property type="entry name" value="PROTEIN_KINASE_ATP"/>
    <property type="match status" value="1"/>
</dbReference>
<feature type="domain" description="Protein kinase" evidence="6">
    <location>
        <begin position="100"/>
        <end position="370"/>
    </location>
</feature>
<proteinExistence type="predicted"/>
<protein>
    <submittedName>
        <fullName evidence="7">43419_t:CDS:1</fullName>
    </submittedName>
</protein>
<keyword evidence="4 5" id="KW-0067">ATP-binding</keyword>
<evidence type="ECO:0000256" key="1">
    <source>
        <dbReference type="ARBA" id="ARBA00022679"/>
    </source>
</evidence>
<evidence type="ECO:0000256" key="2">
    <source>
        <dbReference type="ARBA" id="ARBA00022741"/>
    </source>
</evidence>
<sequence>MDTEGTEKFVRRIASRMLNRKLYGSCSICDEPLNITWCAKCEEFNRGTCPICSMTRTGLFWCQYCEGLEYINKFNKWSSGNKANDKLLRETQEWIPYTQFTDIQFLGEGSFSIVESAIWLEGPRSVPNFQIKSTIRGPNRKIVLKTLKNSRNNSDELVKELKIFHTYKNHWMVEIYGISQHPETGDYIIVMAFYENGNLSLQYKTKLTWEEIHIILVGIVIGLKTLHNAGFVHRYLHPGNIFPTVIENVVYPILDIGFSIDFNETSTSSKMNGVIPYVAPEVFLKNSYTKESDIYSLGVIMSDIVSGQPAFADRKHDLELILEICKGKRPEIPQKIPRMYVELVNQCLNAEPSKRPSLEEIITEKLNSWLNGGTITKEFDDIQINTEPLKHHSGAIYIRRKFPSLPEHYTHTFNNSIVIGKISKGHWKQKLTTLSNRLYAKLKSSKTSKLSKNSAQKLIENFVDCENKVIYNFIKENHLEWIPYSSFEEIKNIGNGGFATVYCAIWNSEKVALKQMHIPEDAVNNMINERPKIREINELLDHWNHILNYGPKYPEYKPGGYASLRDRFYNNEKRRIIENKFSDYGPEFKNYRIPDPNFLGDKNA</sequence>
<evidence type="ECO:0000256" key="3">
    <source>
        <dbReference type="ARBA" id="ARBA00022777"/>
    </source>
</evidence>
<name>A0ABN7VPF0_GIGMA</name>
<feature type="binding site" evidence="5">
    <location>
        <position position="514"/>
    </location>
    <ligand>
        <name>ATP</name>
        <dbReference type="ChEBI" id="CHEBI:30616"/>
    </ligand>
</feature>
<keyword evidence="8" id="KW-1185">Reference proteome</keyword>
<evidence type="ECO:0000313" key="7">
    <source>
        <dbReference type="EMBL" id="CAG8789887.1"/>
    </source>
</evidence>
<feature type="non-terminal residue" evidence="7">
    <location>
        <position position="604"/>
    </location>
</feature>
<keyword evidence="2 5" id="KW-0547">Nucleotide-binding</keyword>
<dbReference type="InterPro" id="IPR051681">
    <property type="entry name" value="Ser/Thr_Kinases-Pseudokinases"/>
</dbReference>
<dbReference type="InterPro" id="IPR001245">
    <property type="entry name" value="Ser-Thr/Tyr_kinase_cat_dom"/>
</dbReference>
<dbReference type="InterPro" id="IPR011009">
    <property type="entry name" value="Kinase-like_dom_sf"/>
</dbReference>
<dbReference type="InterPro" id="IPR017441">
    <property type="entry name" value="Protein_kinase_ATP_BS"/>
</dbReference>
<evidence type="ECO:0000259" key="6">
    <source>
        <dbReference type="PROSITE" id="PS50011"/>
    </source>
</evidence>
<keyword evidence="1" id="KW-0808">Transferase</keyword>
<dbReference type="Proteomes" id="UP000789901">
    <property type="component" value="Unassembled WGS sequence"/>
</dbReference>
<evidence type="ECO:0000256" key="5">
    <source>
        <dbReference type="PROSITE-ProRule" id="PRU10141"/>
    </source>
</evidence>
<evidence type="ECO:0000256" key="4">
    <source>
        <dbReference type="ARBA" id="ARBA00022840"/>
    </source>
</evidence>
<dbReference type="Pfam" id="PF07714">
    <property type="entry name" value="PK_Tyr_Ser-Thr"/>
    <property type="match status" value="1"/>
</dbReference>
<comment type="caution">
    <text evidence="7">The sequence shown here is derived from an EMBL/GenBank/DDBJ whole genome shotgun (WGS) entry which is preliminary data.</text>
</comment>
<dbReference type="InterPro" id="IPR000719">
    <property type="entry name" value="Prot_kinase_dom"/>
</dbReference>